<dbReference type="InterPro" id="IPR000182">
    <property type="entry name" value="GNAT_dom"/>
</dbReference>
<sequence length="188" mass="21227">MAASEVFYTIRNLEVMDDEESNQAEEFLAAAFENDEFTHVATGGDRALYGPFWRSLMVAGLRGGEVYVAEHATEKVIIAAANLDDTLCLLWGSSDQREEAWPICADRFQPEITKWWETDLLPKYASFCEEVFGEGVKLASWHLQAFAVEPKFQRKGIARALIEKMKRKDKPQGMYRRSTTHPGGDSGL</sequence>
<comment type="caution">
    <text evidence="3">The sequence shown here is derived from an EMBL/GenBank/DDBJ whole genome shotgun (WGS) entry which is preliminary data.</text>
</comment>
<feature type="region of interest" description="Disordered" evidence="1">
    <location>
        <begin position="166"/>
        <end position="188"/>
    </location>
</feature>
<dbReference type="EMBL" id="JANKHO010000345">
    <property type="protein sequence ID" value="KAJ3511156.1"/>
    <property type="molecule type" value="Genomic_DNA"/>
</dbReference>
<evidence type="ECO:0000256" key="1">
    <source>
        <dbReference type="SAM" id="MobiDB-lite"/>
    </source>
</evidence>
<dbReference type="SUPFAM" id="SSF55729">
    <property type="entry name" value="Acyl-CoA N-acyltransferases (Nat)"/>
    <property type="match status" value="1"/>
</dbReference>
<dbReference type="InterPro" id="IPR016181">
    <property type="entry name" value="Acyl_CoA_acyltransferase"/>
</dbReference>
<dbReference type="AlphaFoldDB" id="A0A9W8K384"/>
<dbReference type="OrthoDB" id="61113at2759"/>
<dbReference type="Proteomes" id="UP001148786">
    <property type="component" value="Unassembled WGS sequence"/>
</dbReference>
<dbReference type="Pfam" id="PF00583">
    <property type="entry name" value="Acetyltransf_1"/>
    <property type="match status" value="1"/>
</dbReference>
<organism evidence="3 4">
    <name type="scientific">Agrocybe chaxingu</name>
    <dbReference type="NCBI Taxonomy" id="84603"/>
    <lineage>
        <taxon>Eukaryota</taxon>
        <taxon>Fungi</taxon>
        <taxon>Dikarya</taxon>
        <taxon>Basidiomycota</taxon>
        <taxon>Agaricomycotina</taxon>
        <taxon>Agaricomycetes</taxon>
        <taxon>Agaricomycetidae</taxon>
        <taxon>Agaricales</taxon>
        <taxon>Agaricineae</taxon>
        <taxon>Strophariaceae</taxon>
        <taxon>Agrocybe</taxon>
    </lineage>
</organism>
<evidence type="ECO:0000259" key="2">
    <source>
        <dbReference type="Pfam" id="PF00583"/>
    </source>
</evidence>
<reference evidence="3" key="1">
    <citation type="submission" date="2022-07" db="EMBL/GenBank/DDBJ databases">
        <title>Genome Sequence of Agrocybe chaxingu.</title>
        <authorList>
            <person name="Buettner E."/>
        </authorList>
    </citation>
    <scope>NUCLEOTIDE SEQUENCE</scope>
    <source>
        <strain evidence="3">MP-N11</strain>
    </source>
</reference>
<name>A0A9W8K384_9AGAR</name>
<keyword evidence="4" id="KW-1185">Reference proteome</keyword>
<gene>
    <name evidence="3" type="ORF">NLJ89_g4263</name>
</gene>
<evidence type="ECO:0000313" key="4">
    <source>
        <dbReference type="Proteomes" id="UP001148786"/>
    </source>
</evidence>
<dbReference type="CDD" id="cd04301">
    <property type="entry name" value="NAT_SF"/>
    <property type="match status" value="1"/>
</dbReference>
<dbReference type="Gene3D" id="3.40.630.30">
    <property type="match status" value="1"/>
</dbReference>
<feature type="domain" description="N-acetyltransferase" evidence="2">
    <location>
        <begin position="140"/>
        <end position="176"/>
    </location>
</feature>
<proteinExistence type="predicted"/>
<evidence type="ECO:0000313" key="3">
    <source>
        <dbReference type="EMBL" id="KAJ3511156.1"/>
    </source>
</evidence>
<protein>
    <recommendedName>
        <fullName evidence="2">N-acetyltransferase domain-containing protein</fullName>
    </recommendedName>
</protein>
<accession>A0A9W8K384</accession>
<dbReference type="GO" id="GO:0016747">
    <property type="term" value="F:acyltransferase activity, transferring groups other than amino-acyl groups"/>
    <property type="evidence" value="ECO:0007669"/>
    <property type="project" value="InterPro"/>
</dbReference>